<evidence type="ECO:0000313" key="2">
    <source>
        <dbReference type="Proteomes" id="UP000723463"/>
    </source>
</evidence>
<evidence type="ECO:0000313" key="1">
    <source>
        <dbReference type="EMBL" id="KAF9541692.1"/>
    </source>
</evidence>
<protein>
    <submittedName>
        <fullName evidence="1">Uncharacterized protein</fullName>
    </submittedName>
</protein>
<proteinExistence type="predicted"/>
<organism evidence="1 2">
    <name type="scientific">Mortierella hygrophila</name>
    <dbReference type="NCBI Taxonomy" id="979708"/>
    <lineage>
        <taxon>Eukaryota</taxon>
        <taxon>Fungi</taxon>
        <taxon>Fungi incertae sedis</taxon>
        <taxon>Mucoromycota</taxon>
        <taxon>Mortierellomycotina</taxon>
        <taxon>Mortierellomycetes</taxon>
        <taxon>Mortierellales</taxon>
        <taxon>Mortierellaceae</taxon>
        <taxon>Mortierella</taxon>
    </lineage>
</organism>
<comment type="caution">
    <text evidence="1">The sequence shown here is derived from an EMBL/GenBank/DDBJ whole genome shotgun (WGS) entry which is preliminary data.</text>
</comment>
<keyword evidence="2" id="KW-1185">Reference proteome</keyword>
<reference evidence="1" key="1">
    <citation type="journal article" date="2020" name="Fungal Divers.">
        <title>Resolving the Mortierellaceae phylogeny through synthesis of multi-gene phylogenetics and phylogenomics.</title>
        <authorList>
            <person name="Vandepol N."/>
            <person name="Liber J."/>
            <person name="Desiro A."/>
            <person name="Na H."/>
            <person name="Kennedy M."/>
            <person name="Barry K."/>
            <person name="Grigoriev I.V."/>
            <person name="Miller A.N."/>
            <person name="O'Donnell K."/>
            <person name="Stajich J.E."/>
            <person name="Bonito G."/>
        </authorList>
    </citation>
    <scope>NUCLEOTIDE SEQUENCE</scope>
    <source>
        <strain evidence="1">NRRL 2591</strain>
    </source>
</reference>
<gene>
    <name evidence="1" type="ORF">EC957_002769</name>
</gene>
<dbReference type="EMBL" id="JAAAXW010000159">
    <property type="protein sequence ID" value="KAF9541692.1"/>
    <property type="molecule type" value="Genomic_DNA"/>
</dbReference>
<sequence length="430" mass="49966">MEPELTLVPELPVPVTIDKETQAKMIEEDLDIREPLTRECVEQTIPTSFERLDASIAAMGEPQCDLDNDLDVRPDPVKLELLKLEERAFGGGRVHLEHLNKTIGVNHDEIVRFRIRNLLARDEYIIAATKCYDIAPNDKIKDIIETDLHRVQFTFKLTEFQAWREYHARVIGAALDFQRDYVSKRNGLQTYTYFSQCHDPKQRRQDKVRGGISGQARAFQKASIKRFCPTKIVATEALKGIKTRALVIDLYNHHAHELASLENIGTRQRLDRIKATIKSLLLQGSSIKNVMERLTMKYVRFMEVIRRNGQRLSQDDFITYEDVYNIWYNINNEMTRTDPDLDLLALAPQFDHGQQVLQQDLQEEEPVPEHGLSYYLDRIISLETLRDKSQTIPHESQLCALLDRFLAIYEPSLSRKEVEDLGNKRQRQCY</sequence>
<dbReference type="Proteomes" id="UP000723463">
    <property type="component" value="Unassembled WGS sequence"/>
</dbReference>
<accession>A0A9P6F3U1</accession>
<name>A0A9P6F3U1_9FUNG</name>
<dbReference type="AlphaFoldDB" id="A0A9P6F3U1"/>